<feature type="domain" description="C2H2-type" evidence="9">
    <location>
        <begin position="791"/>
        <end position="811"/>
    </location>
</feature>
<gene>
    <name evidence="10" type="ORF">ElyMa_002022500</name>
</gene>
<feature type="domain" description="C2H2-type" evidence="9">
    <location>
        <begin position="762"/>
        <end position="790"/>
    </location>
</feature>
<dbReference type="PROSITE" id="PS00028">
    <property type="entry name" value="ZINC_FINGER_C2H2_1"/>
    <property type="match status" value="2"/>
</dbReference>
<dbReference type="GO" id="GO:0000981">
    <property type="term" value="F:DNA-binding transcription factor activity, RNA polymerase II-specific"/>
    <property type="evidence" value="ECO:0007669"/>
    <property type="project" value="TreeGrafter"/>
</dbReference>
<evidence type="ECO:0000256" key="3">
    <source>
        <dbReference type="ARBA" id="ARBA00022737"/>
    </source>
</evidence>
<feature type="region of interest" description="Disordered" evidence="8">
    <location>
        <begin position="182"/>
        <end position="205"/>
    </location>
</feature>
<feature type="domain" description="C2H2-type" evidence="9">
    <location>
        <begin position="706"/>
        <end position="731"/>
    </location>
</feature>
<evidence type="ECO:0000256" key="8">
    <source>
        <dbReference type="SAM" id="MobiDB-lite"/>
    </source>
</evidence>
<dbReference type="InterPro" id="IPR036236">
    <property type="entry name" value="Znf_C2H2_sf"/>
</dbReference>
<dbReference type="Gene3D" id="3.30.160.60">
    <property type="entry name" value="Classic Zinc Finger"/>
    <property type="match status" value="2"/>
</dbReference>
<dbReference type="GO" id="GO:0005634">
    <property type="term" value="C:nucleus"/>
    <property type="evidence" value="ECO:0007669"/>
    <property type="project" value="UniProtKB-SubCell"/>
</dbReference>
<dbReference type="GO" id="GO:0008270">
    <property type="term" value="F:zinc ion binding"/>
    <property type="evidence" value="ECO:0007669"/>
    <property type="project" value="UniProtKB-KW"/>
</dbReference>
<evidence type="ECO:0000256" key="7">
    <source>
        <dbReference type="PROSITE-ProRule" id="PRU00042"/>
    </source>
</evidence>
<evidence type="ECO:0000256" key="5">
    <source>
        <dbReference type="ARBA" id="ARBA00022833"/>
    </source>
</evidence>
<evidence type="ECO:0000256" key="1">
    <source>
        <dbReference type="ARBA" id="ARBA00004123"/>
    </source>
</evidence>
<evidence type="ECO:0000256" key="2">
    <source>
        <dbReference type="ARBA" id="ARBA00022723"/>
    </source>
</evidence>
<reference evidence="10 11" key="1">
    <citation type="journal article" date="2021" name="Elife">
        <title>Chloroplast acquisition without the gene transfer in kleptoplastic sea slugs, Plakobranchus ocellatus.</title>
        <authorList>
            <person name="Maeda T."/>
            <person name="Takahashi S."/>
            <person name="Yoshida T."/>
            <person name="Shimamura S."/>
            <person name="Takaki Y."/>
            <person name="Nagai Y."/>
            <person name="Toyoda A."/>
            <person name="Suzuki Y."/>
            <person name="Arimoto A."/>
            <person name="Ishii H."/>
            <person name="Satoh N."/>
            <person name="Nishiyama T."/>
            <person name="Hasebe M."/>
            <person name="Maruyama T."/>
            <person name="Minagawa J."/>
            <person name="Obokata J."/>
            <person name="Shigenobu S."/>
        </authorList>
    </citation>
    <scope>NUCLEOTIDE SEQUENCE [LARGE SCALE GENOMIC DNA]</scope>
</reference>
<organism evidence="10 11">
    <name type="scientific">Elysia marginata</name>
    <dbReference type="NCBI Taxonomy" id="1093978"/>
    <lineage>
        <taxon>Eukaryota</taxon>
        <taxon>Metazoa</taxon>
        <taxon>Spiralia</taxon>
        <taxon>Lophotrochozoa</taxon>
        <taxon>Mollusca</taxon>
        <taxon>Gastropoda</taxon>
        <taxon>Heterobranchia</taxon>
        <taxon>Euthyneura</taxon>
        <taxon>Panpulmonata</taxon>
        <taxon>Sacoglossa</taxon>
        <taxon>Placobranchoidea</taxon>
        <taxon>Plakobranchidae</taxon>
        <taxon>Elysia</taxon>
    </lineage>
</organism>
<feature type="region of interest" description="Disordered" evidence="8">
    <location>
        <begin position="434"/>
        <end position="504"/>
    </location>
</feature>
<feature type="compositionally biased region" description="Basic and acidic residues" evidence="8">
    <location>
        <begin position="457"/>
        <end position="468"/>
    </location>
</feature>
<evidence type="ECO:0000256" key="6">
    <source>
        <dbReference type="ARBA" id="ARBA00023242"/>
    </source>
</evidence>
<evidence type="ECO:0000256" key="4">
    <source>
        <dbReference type="ARBA" id="ARBA00022771"/>
    </source>
</evidence>
<proteinExistence type="predicted"/>
<dbReference type="FunFam" id="3.30.160.60:FF:000446">
    <property type="entry name" value="Zinc finger protein"/>
    <property type="match status" value="1"/>
</dbReference>
<keyword evidence="6" id="KW-0539">Nucleus</keyword>
<keyword evidence="2" id="KW-0479">Metal-binding</keyword>
<protein>
    <submittedName>
        <fullName evidence="10">Zinc finger protein 652-like protein</fullName>
    </submittedName>
</protein>
<dbReference type="PANTHER" id="PTHR24394">
    <property type="entry name" value="ZINC FINGER PROTEIN"/>
    <property type="match status" value="1"/>
</dbReference>
<sequence length="817" mass="91299">MADFLAELREPKIPTVCEEFDNEGFVAELRTRRFSFKGSHPMEMNLSGCNDNHMFPSDEHVQGLLSSSQFSTKQTAQLIQSSTLTLIKKLLYGHRIARIEGQIRIDLDDEQQSPVFINFDHLEEQSTVIPTTIKSSPLKDVTDEFNVQVRRDGRDCAIREKHISDFTPLKFADQPYLTLRRGSDADSGYGGKSGDEAEATGHSTVNQMGMETSSLVSSEERCCSSVGSVCSMLGSDLRYQREPSCEKATVPAFSPLSDSWEELDEESSVLVIDESYDPEAQKEPPSTVPEKNGPQESDANQKSSSTEVDSESTLSTQQKDDHDACYADSQRWSSSLPVDLSGDSEDPRGCLTSRVICNSVNSQGLECRLCHATVESPLEMSDHAAQTHGLFACVHCFQSFTTKHHLEIHMCVQSREFVEKGTYPTEHMEVQVPEACSPNQEEEHVLDLSMKKKSGKGSKERACHDADLTRALSTRSGQDVSRDGYGQPGPDSSHTSISSKSDAHTNQPVREMLRLQNFDGMTNGLVSIKIEPDCETRPSPPPLLSLSGSPDPNLFECKTEDVLDRPRIKDPTHPMEIMHREHFDNVAYTPQRKPAIRFSPYSRERLTELTAKFIASRKAASSTGTPQKMQHTPPVQGMAKVDDKISCEASMSETALKNRVNAFVKNGGHQAQAEANLNSCNANATHSHVRCTSSHERGRPASSGSYTCGHEGCGEEFASFQALERHSVDNHGRYLCEHCGKTFTARPNRDRHVRYHTGEKPYKCDLCPMAFHRGDDLKYHRTTRHPSAEPFVCKRCNRTFTWNRDLERHQRHCRCKA</sequence>
<comment type="subcellular location">
    <subcellularLocation>
        <location evidence="1">Nucleus</location>
    </subcellularLocation>
</comment>
<name>A0AAV4F677_9GAST</name>
<feature type="compositionally biased region" description="Polar residues" evidence="8">
    <location>
        <begin position="294"/>
        <end position="317"/>
    </location>
</feature>
<evidence type="ECO:0000313" key="10">
    <source>
        <dbReference type="EMBL" id="GFR68506.1"/>
    </source>
</evidence>
<feature type="domain" description="C2H2-type" evidence="9">
    <location>
        <begin position="734"/>
        <end position="761"/>
    </location>
</feature>
<evidence type="ECO:0000259" key="9">
    <source>
        <dbReference type="PROSITE" id="PS50157"/>
    </source>
</evidence>
<dbReference type="PANTHER" id="PTHR24394:SF29">
    <property type="entry name" value="MYONEURIN"/>
    <property type="match status" value="1"/>
</dbReference>
<comment type="caution">
    <text evidence="10">The sequence shown here is derived from an EMBL/GenBank/DDBJ whole genome shotgun (WGS) entry which is preliminary data.</text>
</comment>
<keyword evidence="3" id="KW-0677">Repeat</keyword>
<keyword evidence="11" id="KW-1185">Reference proteome</keyword>
<dbReference type="SUPFAM" id="SSF57667">
    <property type="entry name" value="beta-beta-alpha zinc fingers"/>
    <property type="match status" value="1"/>
</dbReference>
<feature type="region of interest" description="Disordered" evidence="8">
    <location>
        <begin position="275"/>
        <end position="321"/>
    </location>
</feature>
<evidence type="ECO:0000313" key="11">
    <source>
        <dbReference type="Proteomes" id="UP000762676"/>
    </source>
</evidence>
<feature type="compositionally biased region" description="Polar residues" evidence="8">
    <location>
        <begin position="619"/>
        <end position="630"/>
    </location>
</feature>
<keyword evidence="5" id="KW-0862">Zinc</keyword>
<dbReference type="EMBL" id="BMAT01004125">
    <property type="protein sequence ID" value="GFR68506.1"/>
    <property type="molecule type" value="Genomic_DNA"/>
</dbReference>
<feature type="compositionally biased region" description="Basic and acidic residues" evidence="8">
    <location>
        <begin position="441"/>
        <end position="450"/>
    </location>
</feature>
<dbReference type="AlphaFoldDB" id="A0AAV4F677"/>
<dbReference type="SMART" id="SM00355">
    <property type="entry name" value="ZnF_C2H2"/>
    <property type="match status" value="6"/>
</dbReference>
<accession>A0AAV4F677</accession>
<feature type="region of interest" description="Disordered" evidence="8">
    <location>
        <begin position="617"/>
        <end position="638"/>
    </location>
</feature>
<dbReference type="Proteomes" id="UP000762676">
    <property type="component" value="Unassembled WGS sequence"/>
</dbReference>
<keyword evidence="4 7" id="KW-0863">Zinc-finger</keyword>
<dbReference type="InterPro" id="IPR013087">
    <property type="entry name" value="Znf_C2H2_type"/>
</dbReference>
<dbReference type="PROSITE" id="PS50157">
    <property type="entry name" value="ZINC_FINGER_C2H2_2"/>
    <property type="match status" value="4"/>
</dbReference>